<dbReference type="InterPro" id="IPR036036">
    <property type="entry name" value="SOCS_box-like_dom_sf"/>
</dbReference>
<dbReference type="PANTHER" id="PTHR24136:SF17">
    <property type="entry name" value="ANKYRIN REPEAT AND SOCS BOX PROTEIN 9"/>
    <property type="match status" value="1"/>
</dbReference>
<dbReference type="SMART" id="SM00248">
    <property type="entry name" value="ANK"/>
    <property type="match status" value="6"/>
</dbReference>
<feature type="repeat" description="ANK" evidence="5">
    <location>
        <begin position="46"/>
        <end position="78"/>
    </location>
</feature>
<evidence type="ECO:0000256" key="2">
    <source>
        <dbReference type="ARBA" id="ARBA00005949"/>
    </source>
</evidence>
<gene>
    <name evidence="8" type="primary">ASB9</name>
</gene>
<comment type="pathway">
    <text evidence="1">Protein modification; protein ubiquitination.</text>
</comment>
<dbReference type="Proteomes" id="UP001652624">
    <property type="component" value="Chromosome X"/>
</dbReference>
<dbReference type="PANTHER" id="PTHR24136">
    <property type="entry name" value="SOWAH (DROSOPHILA) HOMOLOG"/>
    <property type="match status" value="1"/>
</dbReference>
<dbReference type="Pfam" id="PF07525">
    <property type="entry name" value="SOCS_box"/>
    <property type="match status" value="1"/>
</dbReference>
<sequence>MASVPPFSTDVVSDWSPMHEAAIHGRLLSLRNLISQGWPVNLVTADHVSPLHEACLGGHPSCVSILLKHGAQVDGVTTDWHTPLFNACISGSQDCVDLLLKYGASTQPASDLASPIHEAAKRGHVQCVESLSAHGGDIDYNISHLGTPLYLACERQHVPCARSLLEAGANANQGRGLDSPLHAAARALNGELALLLMDFGANYQARDAEGRRPVELVPAESPLSHLFLQNEGPPSLMQLCRLRIRKCFGLQPHHKIASLVIPEELKRFLQHI</sequence>
<evidence type="ECO:0000256" key="3">
    <source>
        <dbReference type="ARBA" id="ARBA00022737"/>
    </source>
</evidence>
<feature type="repeat" description="ANK" evidence="5">
    <location>
        <begin position="176"/>
        <end position="208"/>
    </location>
</feature>
<reference evidence="8" key="1">
    <citation type="submission" date="2025-08" db="UniProtKB">
        <authorList>
            <consortium name="RefSeq"/>
        </authorList>
    </citation>
    <scope>IDENTIFICATION</scope>
</reference>
<dbReference type="InterPro" id="IPR002110">
    <property type="entry name" value="Ankyrin_rpt"/>
</dbReference>
<feature type="repeat" description="ANK" evidence="5">
    <location>
        <begin position="79"/>
        <end position="111"/>
    </location>
</feature>
<dbReference type="PROSITE" id="PS50088">
    <property type="entry name" value="ANK_REPEAT"/>
    <property type="match status" value="5"/>
</dbReference>
<keyword evidence="3" id="KW-0677">Repeat</keyword>
<dbReference type="GeneID" id="103108549"/>
<evidence type="ECO:0000256" key="5">
    <source>
        <dbReference type="PROSITE-ProRule" id="PRU00023"/>
    </source>
</evidence>
<evidence type="ECO:0000259" key="6">
    <source>
        <dbReference type="PROSITE" id="PS50225"/>
    </source>
</evidence>
<feature type="domain" description="SOCS box" evidence="6">
    <location>
        <begin position="223"/>
        <end position="272"/>
    </location>
</feature>
<dbReference type="SMART" id="SM00969">
    <property type="entry name" value="SOCS_box"/>
    <property type="match status" value="1"/>
</dbReference>
<dbReference type="RefSeq" id="XP_060038992.1">
    <property type="nucleotide sequence ID" value="XM_060183009.1"/>
</dbReference>
<feature type="repeat" description="ANK" evidence="5">
    <location>
        <begin position="144"/>
        <end position="176"/>
    </location>
</feature>
<evidence type="ECO:0000313" key="7">
    <source>
        <dbReference type="Proteomes" id="UP001652624"/>
    </source>
</evidence>
<dbReference type="PROSITE" id="PS50297">
    <property type="entry name" value="ANK_REP_REGION"/>
    <property type="match status" value="3"/>
</dbReference>
<dbReference type="PROSITE" id="PS50225">
    <property type="entry name" value="SOCS"/>
    <property type="match status" value="1"/>
</dbReference>
<dbReference type="Pfam" id="PF12796">
    <property type="entry name" value="Ank_2"/>
    <property type="match status" value="2"/>
</dbReference>
<name>A0ABM3WQZ7_ERIEU</name>
<accession>A0ABM3WQZ7</accession>
<dbReference type="SUPFAM" id="SSF158235">
    <property type="entry name" value="SOCS box-like"/>
    <property type="match status" value="1"/>
</dbReference>
<keyword evidence="7" id="KW-1185">Reference proteome</keyword>
<dbReference type="SUPFAM" id="SSF48403">
    <property type="entry name" value="Ankyrin repeat"/>
    <property type="match status" value="1"/>
</dbReference>
<protein>
    <submittedName>
        <fullName evidence="8">Ankyrin repeat and SOCS box protein 9 isoform X1</fullName>
    </submittedName>
</protein>
<dbReference type="InterPro" id="IPR051573">
    <property type="entry name" value="Ankyrin-SOCS_box_domain"/>
</dbReference>
<dbReference type="InterPro" id="IPR001496">
    <property type="entry name" value="SOCS_box"/>
</dbReference>
<feature type="repeat" description="ANK" evidence="5">
    <location>
        <begin position="111"/>
        <end position="143"/>
    </location>
</feature>
<dbReference type="Gene3D" id="1.10.750.20">
    <property type="entry name" value="SOCS box"/>
    <property type="match status" value="1"/>
</dbReference>
<evidence type="ECO:0000256" key="1">
    <source>
        <dbReference type="ARBA" id="ARBA00004906"/>
    </source>
</evidence>
<proteinExistence type="inferred from homology"/>
<organism evidence="7 8">
    <name type="scientific">Erinaceus europaeus</name>
    <name type="common">Western European hedgehog</name>
    <dbReference type="NCBI Taxonomy" id="9365"/>
    <lineage>
        <taxon>Eukaryota</taxon>
        <taxon>Metazoa</taxon>
        <taxon>Chordata</taxon>
        <taxon>Craniata</taxon>
        <taxon>Vertebrata</taxon>
        <taxon>Euteleostomi</taxon>
        <taxon>Mammalia</taxon>
        <taxon>Eutheria</taxon>
        <taxon>Laurasiatheria</taxon>
        <taxon>Eulipotyphla</taxon>
        <taxon>Erinaceidae</taxon>
        <taxon>Erinaceinae</taxon>
        <taxon>Erinaceus</taxon>
    </lineage>
</organism>
<comment type="similarity">
    <text evidence="2">Belongs to the ankyrin SOCS box (ASB) family.</text>
</comment>
<keyword evidence="4 5" id="KW-0040">ANK repeat</keyword>
<evidence type="ECO:0000313" key="8">
    <source>
        <dbReference type="RefSeq" id="XP_060038992.1"/>
    </source>
</evidence>
<dbReference type="InterPro" id="IPR036770">
    <property type="entry name" value="Ankyrin_rpt-contain_sf"/>
</dbReference>
<evidence type="ECO:0000256" key="4">
    <source>
        <dbReference type="ARBA" id="ARBA00023043"/>
    </source>
</evidence>
<dbReference type="Gene3D" id="1.25.40.20">
    <property type="entry name" value="Ankyrin repeat-containing domain"/>
    <property type="match status" value="1"/>
</dbReference>